<keyword evidence="5" id="KW-0560">Oxidoreductase</keyword>
<dbReference type="PANTHER" id="PTHR43876">
    <property type="entry name" value="UBIQUINONE BIOSYNTHESIS MONOOXYGENASE COQ6, MITOCHONDRIAL"/>
    <property type="match status" value="1"/>
</dbReference>
<dbReference type="GO" id="GO:0071949">
    <property type="term" value="F:FAD binding"/>
    <property type="evidence" value="ECO:0007669"/>
    <property type="project" value="InterPro"/>
</dbReference>
<keyword evidence="6 8" id="KW-0503">Monooxygenase</keyword>
<evidence type="ECO:0000256" key="4">
    <source>
        <dbReference type="ARBA" id="ARBA00022827"/>
    </source>
</evidence>
<evidence type="ECO:0000256" key="3">
    <source>
        <dbReference type="ARBA" id="ARBA00022630"/>
    </source>
</evidence>
<dbReference type="PANTHER" id="PTHR43876:SF7">
    <property type="entry name" value="UBIQUINONE BIOSYNTHESIS MONOOXYGENASE COQ6, MITOCHONDRIAL"/>
    <property type="match status" value="1"/>
</dbReference>
<accession>A0A9W8CU41</accession>
<evidence type="ECO:0000256" key="6">
    <source>
        <dbReference type="ARBA" id="ARBA00023033"/>
    </source>
</evidence>
<comment type="similarity">
    <text evidence="2">Belongs to the UbiH/COQ6 family.</text>
</comment>
<keyword evidence="9" id="KW-1185">Reference proteome</keyword>
<keyword evidence="8" id="KW-0830">Ubiquinone</keyword>
<evidence type="ECO:0000256" key="5">
    <source>
        <dbReference type="ARBA" id="ARBA00023002"/>
    </source>
</evidence>
<dbReference type="EMBL" id="JANBOJ010000036">
    <property type="protein sequence ID" value="KAJ1724301.1"/>
    <property type="molecule type" value="Genomic_DNA"/>
</dbReference>
<dbReference type="SUPFAM" id="SSF51905">
    <property type="entry name" value="FAD/NAD(P)-binding domain"/>
    <property type="match status" value="1"/>
</dbReference>
<comment type="cofactor">
    <cofactor evidence="1">
        <name>FAD</name>
        <dbReference type="ChEBI" id="CHEBI:57692"/>
    </cofactor>
</comment>
<dbReference type="InterPro" id="IPR010971">
    <property type="entry name" value="UbiH/COQ6"/>
</dbReference>
<reference evidence="8" key="1">
    <citation type="submission" date="2022-07" db="EMBL/GenBank/DDBJ databases">
        <title>Phylogenomic reconstructions and comparative analyses of Kickxellomycotina fungi.</title>
        <authorList>
            <person name="Reynolds N.K."/>
            <person name="Stajich J.E."/>
            <person name="Barry K."/>
            <person name="Grigoriev I.V."/>
            <person name="Crous P."/>
            <person name="Smith M.E."/>
        </authorList>
    </citation>
    <scope>NUCLEOTIDE SEQUENCE</scope>
    <source>
        <strain evidence="8">NBRC 32514</strain>
    </source>
</reference>
<dbReference type="PROSITE" id="PS01304">
    <property type="entry name" value="UBIH"/>
    <property type="match status" value="1"/>
</dbReference>
<sequence length="334" mass="36472">MIETKNLVSGLLRSIHKSQMQIDVLERAKVIKIDSEYGSVRWPVVTLSDKTSLQARLLIGADGGSSQVRRFAGIDTYGTEYGQYGLAATLCLDQLNETAFQRFLPTGPVAILPFPGGFANLIWSTGPDQLQLLKSVSDELFAALVNAAFRLSPAELEYFNDLVRSGAADGPVIEEVLWRLDVYAQNSASSAASKVVLPPRVAAAMPKSRLSFPLRMRMVDSLVSDRVALVGDAGHVMHPLAGQGLNMGLEDVQCLVETLEQAVLSGQDIGIQAVLERYNKQRYMRNLAMQGVVDKIWHVFGTDVGSIAKMRSLAMNGLDSFSIAKRLLLKTMMV</sequence>
<dbReference type="GO" id="GO:0006744">
    <property type="term" value="P:ubiquinone biosynthetic process"/>
    <property type="evidence" value="ECO:0007669"/>
    <property type="project" value="InterPro"/>
</dbReference>
<dbReference type="FunFam" id="3.50.50.60:FF:000021">
    <property type="entry name" value="Ubiquinone biosynthesis monooxygenase COQ6"/>
    <property type="match status" value="1"/>
</dbReference>
<dbReference type="Pfam" id="PF01494">
    <property type="entry name" value="FAD_binding_3"/>
    <property type="match status" value="1"/>
</dbReference>
<dbReference type="GO" id="GO:0016705">
    <property type="term" value="F:oxidoreductase activity, acting on paired donors, with incorporation or reduction of molecular oxygen"/>
    <property type="evidence" value="ECO:0007669"/>
    <property type="project" value="InterPro"/>
</dbReference>
<name>A0A9W8CU41_9FUNG</name>
<evidence type="ECO:0000256" key="1">
    <source>
        <dbReference type="ARBA" id="ARBA00001974"/>
    </source>
</evidence>
<evidence type="ECO:0000313" key="9">
    <source>
        <dbReference type="Proteomes" id="UP001149813"/>
    </source>
</evidence>
<comment type="caution">
    <text evidence="8">The sequence shown here is derived from an EMBL/GenBank/DDBJ whole genome shotgun (WGS) entry which is preliminary data.</text>
</comment>
<dbReference type="InterPro" id="IPR018168">
    <property type="entry name" value="Ubi_Hdrlase_CS"/>
</dbReference>
<proteinExistence type="inferred from homology"/>
<gene>
    <name evidence="8" type="primary">COQ6</name>
    <name evidence="8" type="ORF">LPJ53_001453</name>
</gene>
<organism evidence="8 9">
    <name type="scientific">Coemansia erecta</name>
    <dbReference type="NCBI Taxonomy" id="147472"/>
    <lineage>
        <taxon>Eukaryota</taxon>
        <taxon>Fungi</taxon>
        <taxon>Fungi incertae sedis</taxon>
        <taxon>Zoopagomycota</taxon>
        <taxon>Kickxellomycotina</taxon>
        <taxon>Kickxellomycetes</taxon>
        <taxon>Kickxellales</taxon>
        <taxon>Kickxellaceae</taxon>
        <taxon>Coemansia</taxon>
    </lineage>
</organism>
<dbReference type="InterPro" id="IPR002938">
    <property type="entry name" value="FAD-bd"/>
</dbReference>
<dbReference type="GO" id="GO:0005739">
    <property type="term" value="C:mitochondrion"/>
    <property type="evidence" value="ECO:0007669"/>
    <property type="project" value="TreeGrafter"/>
</dbReference>
<dbReference type="GO" id="GO:0004497">
    <property type="term" value="F:monooxygenase activity"/>
    <property type="evidence" value="ECO:0007669"/>
    <property type="project" value="UniProtKB-KW"/>
</dbReference>
<dbReference type="InterPro" id="IPR036188">
    <property type="entry name" value="FAD/NAD-bd_sf"/>
</dbReference>
<dbReference type="NCBIfam" id="TIGR01988">
    <property type="entry name" value="Ubi-OHases"/>
    <property type="match status" value="1"/>
</dbReference>
<dbReference type="OrthoDB" id="683240at2759"/>
<keyword evidence="4" id="KW-0274">FAD</keyword>
<keyword evidence="3" id="KW-0285">Flavoprotein</keyword>
<evidence type="ECO:0000256" key="2">
    <source>
        <dbReference type="ARBA" id="ARBA00005349"/>
    </source>
</evidence>
<dbReference type="Gene3D" id="3.50.50.60">
    <property type="entry name" value="FAD/NAD(P)-binding domain"/>
    <property type="match status" value="2"/>
</dbReference>
<dbReference type="AlphaFoldDB" id="A0A9W8CU41"/>
<evidence type="ECO:0000259" key="7">
    <source>
        <dbReference type="Pfam" id="PF01494"/>
    </source>
</evidence>
<protein>
    <submittedName>
        <fullName evidence="8">Ubiquinone biosynthesis monooxygenase</fullName>
    </submittedName>
</protein>
<dbReference type="Proteomes" id="UP001149813">
    <property type="component" value="Unassembled WGS sequence"/>
</dbReference>
<feature type="domain" description="FAD-binding" evidence="7">
    <location>
        <begin position="207"/>
        <end position="284"/>
    </location>
</feature>
<evidence type="ECO:0000313" key="8">
    <source>
        <dbReference type="EMBL" id="KAJ1724301.1"/>
    </source>
</evidence>
<dbReference type="InterPro" id="IPR051205">
    <property type="entry name" value="UbiH/COQ6_monooxygenase"/>
</dbReference>